<feature type="domain" description="NurA" evidence="1">
    <location>
        <begin position="50"/>
        <end position="305"/>
    </location>
</feature>
<accession>A0A498GYY5</accession>
<proteinExistence type="predicted"/>
<comment type="caution">
    <text evidence="2">The sequence shown here is derived from an EMBL/GenBank/DDBJ whole genome shotgun (WGS) entry which is preliminary data.</text>
</comment>
<dbReference type="SMART" id="SM00933">
    <property type="entry name" value="NurA"/>
    <property type="match status" value="1"/>
</dbReference>
<evidence type="ECO:0000259" key="1">
    <source>
        <dbReference type="SMART" id="SM00933"/>
    </source>
</evidence>
<reference evidence="2 3" key="1">
    <citation type="journal article" date="2015" name="Int. J. Syst. Evol. Microbiol.">
        <title>Methanoculleus taiwanensis sp. nov., a methanogen isolated from deep marine sediment at the deformation front area near Taiwan.</title>
        <authorList>
            <person name="Weng C.Y."/>
            <person name="Chen S.C."/>
            <person name="Lai M.C."/>
            <person name="Wu S.Y."/>
            <person name="Lin S."/>
            <person name="Yang T.F."/>
            <person name="Chen P.C."/>
        </authorList>
    </citation>
    <scope>NUCLEOTIDE SEQUENCE [LARGE SCALE GENOMIC DNA]</scope>
    <source>
        <strain evidence="2 3">CYW4</strain>
    </source>
</reference>
<protein>
    <recommendedName>
        <fullName evidence="1">NurA domain-containing protein</fullName>
    </recommendedName>
</protein>
<sequence>MDLHGEYRESVARLAGRIREYAPADIIDRFARVSRFDPSSFLTCPSGFEGTVCAVDGSNALLLDAGSFSAAVVRASASSYRGGVRHGRATTPMHLVAVHPDGCNDEFEALFSDCFASSPKALLYHDDPLQNAAVMRDTLEYWVALEMAGTLDAGDLILIDGTLRVSHASHDEILVRLMNLCNLRGILLAAVTKRTSLTWGGGYPIVPAAEGLAKKYGVPEPWFVRVSGLEAILDRQQSRPWKQRGDQYIARLHHRSQRAFKVELPRYDSCETVATVFSGLAAYADDGRITGYPYPLLDAHLTTKIGKDAVDQIRQDLMRGMAEQGMSHREYVRLFGDYHDEFDRY</sequence>
<gene>
    <name evidence="2" type="ORF">ABH15_12585</name>
</gene>
<dbReference type="Proteomes" id="UP000290932">
    <property type="component" value="Unassembled WGS sequence"/>
</dbReference>
<dbReference type="OrthoDB" id="148226at2157"/>
<dbReference type="RefSeq" id="WP_128694848.1">
    <property type="nucleotide sequence ID" value="NZ_LHQS01000004.1"/>
</dbReference>
<keyword evidence="3" id="KW-1185">Reference proteome</keyword>
<dbReference type="EMBL" id="LHQS01000004">
    <property type="protein sequence ID" value="RXE55070.1"/>
    <property type="molecule type" value="Genomic_DNA"/>
</dbReference>
<dbReference type="Pfam" id="PF09376">
    <property type="entry name" value="NurA"/>
    <property type="match status" value="1"/>
</dbReference>
<dbReference type="AlphaFoldDB" id="A0A498GYY5"/>
<evidence type="ECO:0000313" key="2">
    <source>
        <dbReference type="EMBL" id="RXE55070.1"/>
    </source>
</evidence>
<name>A0A498GYY5_9EURY</name>
<dbReference type="InterPro" id="IPR018977">
    <property type="entry name" value="NurA_domain"/>
</dbReference>
<organism evidence="2 3">
    <name type="scientific">Methanoculleus taiwanensis</name>
    <dbReference type="NCBI Taxonomy" id="1550565"/>
    <lineage>
        <taxon>Archaea</taxon>
        <taxon>Methanobacteriati</taxon>
        <taxon>Methanobacteriota</taxon>
        <taxon>Stenosarchaea group</taxon>
        <taxon>Methanomicrobia</taxon>
        <taxon>Methanomicrobiales</taxon>
        <taxon>Methanomicrobiaceae</taxon>
        <taxon>Methanoculleus</taxon>
    </lineage>
</organism>
<evidence type="ECO:0000313" key="3">
    <source>
        <dbReference type="Proteomes" id="UP000290932"/>
    </source>
</evidence>